<feature type="domain" description="C-type lectin" evidence="1">
    <location>
        <begin position="345"/>
        <end position="466"/>
    </location>
</feature>
<dbReference type="CDD" id="cd00037">
    <property type="entry name" value="CLECT"/>
    <property type="match status" value="1"/>
</dbReference>
<organism evidence="2 3">
    <name type="scientific">Steinernema hermaphroditum</name>
    <dbReference type="NCBI Taxonomy" id="289476"/>
    <lineage>
        <taxon>Eukaryota</taxon>
        <taxon>Metazoa</taxon>
        <taxon>Ecdysozoa</taxon>
        <taxon>Nematoda</taxon>
        <taxon>Chromadorea</taxon>
        <taxon>Rhabditida</taxon>
        <taxon>Tylenchina</taxon>
        <taxon>Panagrolaimomorpha</taxon>
        <taxon>Strongyloidoidea</taxon>
        <taxon>Steinernematidae</taxon>
        <taxon>Steinernema</taxon>
    </lineage>
</organism>
<dbReference type="SUPFAM" id="SSF56436">
    <property type="entry name" value="C-type lectin-like"/>
    <property type="match status" value="1"/>
</dbReference>
<dbReference type="Pfam" id="PF03407">
    <property type="entry name" value="Nucleotid_trans"/>
    <property type="match status" value="1"/>
</dbReference>
<dbReference type="Gene3D" id="3.10.100.10">
    <property type="entry name" value="Mannose-Binding Protein A, subunit A"/>
    <property type="match status" value="1"/>
</dbReference>
<reference evidence="2" key="1">
    <citation type="submission" date="2023-06" db="EMBL/GenBank/DDBJ databases">
        <title>Genomic analysis of the entomopathogenic nematode Steinernema hermaphroditum.</title>
        <authorList>
            <person name="Schwarz E.M."/>
            <person name="Heppert J.K."/>
            <person name="Baniya A."/>
            <person name="Schwartz H.T."/>
            <person name="Tan C.-H."/>
            <person name="Antoshechkin I."/>
            <person name="Sternberg P.W."/>
            <person name="Goodrich-Blair H."/>
            <person name="Dillman A.R."/>
        </authorList>
    </citation>
    <scope>NUCLEOTIDE SEQUENCE</scope>
    <source>
        <strain evidence="2">PS9179</strain>
        <tissue evidence="2">Whole animal</tissue>
    </source>
</reference>
<dbReference type="InterPro" id="IPR016187">
    <property type="entry name" value="CTDL_fold"/>
</dbReference>
<keyword evidence="3" id="KW-1185">Reference proteome</keyword>
<evidence type="ECO:0000313" key="3">
    <source>
        <dbReference type="Proteomes" id="UP001175271"/>
    </source>
</evidence>
<evidence type="ECO:0000313" key="2">
    <source>
        <dbReference type="EMBL" id="KAK0390340.1"/>
    </source>
</evidence>
<dbReference type="Proteomes" id="UP001175271">
    <property type="component" value="Unassembled WGS sequence"/>
</dbReference>
<dbReference type="InterPro" id="IPR001304">
    <property type="entry name" value="C-type_lectin-like"/>
</dbReference>
<name>A0AA39GMY0_9BILA</name>
<evidence type="ECO:0000259" key="1">
    <source>
        <dbReference type="PROSITE" id="PS50041"/>
    </source>
</evidence>
<proteinExistence type="predicted"/>
<dbReference type="PANTHER" id="PTHR31967">
    <property type="entry name" value="GROUNDHOG (HEDGEHOG-LIKE FAMILY)-RELATED"/>
    <property type="match status" value="1"/>
</dbReference>
<dbReference type="PROSITE" id="PS50041">
    <property type="entry name" value="C_TYPE_LECTIN_2"/>
    <property type="match status" value="1"/>
</dbReference>
<dbReference type="AlphaFoldDB" id="A0AA39GMY0"/>
<dbReference type="EMBL" id="JAUCMV010000006">
    <property type="protein sequence ID" value="KAK0390340.1"/>
    <property type="molecule type" value="Genomic_DNA"/>
</dbReference>
<accession>A0AA39GMY0</accession>
<dbReference type="InterPro" id="IPR016186">
    <property type="entry name" value="C-type_lectin-like/link_sf"/>
</dbReference>
<dbReference type="Pfam" id="PF00059">
    <property type="entry name" value="Lectin_C"/>
    <property type="match status" value="1"/>
</dbReference>
<comment type="caution">
    <text evidence="2">The sequence shown here is derived from an EMBL/GenBank/DDBJ whole genome shotgun (WGS) entry which is preliminary data.</text>
</comment>
<dbReference type="PANTHER" id="PTHR31967:SF9">
    <property type="entry name" value="NUCLEOTIDE-DIPHOSPHO-SUGAR TRANSFERASE DOMAIN-CONTAINING PROTEIN"/>
    <property type="match status" value="1"/>
</dbReference>
<dbReference type="SMART" id="SM00034">
    <property type="entry name" value="CLECT"/>
    <property type="match status" value="1"/>
</dbReference>
<gene>
    <name evidence="2" type="ORF">QR680_019308</name>
</gene>
<sequence>MLKTRHIRLSIIFVLVALILRKVLIGHAAMELVDRCKDQVSFENMMKSEHFQSAVGKLSSENSFVLMQNRHALNMTMNWLCNTKNMLGVHENVLLVSLDKEADDMLALTFPNVNRLKWVVPCLDKPFNYGDGLYQLFFLFRSNFARALVESDKSFWMIQQDTFWRKSLLSLEIKSDSSDILFDRAAEQGGSLIAGGYYRARSTPGSKAFFKKLSSDLEWWYSPDNTYMTTLCAEGTTAKCGSIPFDLITNWHWLYSPSRIGDNVPFLIQFDGFTKLDGVSCNDEAVDKAVRIVETQNRTSTTADSVIPVMYFLSALLFLSAAAASGDLPVEGIVARSQFGKWIAFDEHLYLYNTNEVSWLGAEAYCVSMGGHLASINSASEADTIARIVNAHIGNAAWIGGRRVESSPTFSWSDGTAWNFTNWDDGKPGGLSRFDCVEVLVGSDPSNKFSAWGNFYCDFLQPSVCRKSRART</sequence>
<protein>
    <recommendedName>
        <fullName evidence="1">C-type lectin domain-containing protein</fullName>
    </recommendedName>
</protein>
<dbReference type="InterPro" id="IPR005069">
    <property type="entry name" value="Nucl-diP-sugar_transferase"/>
</dbReference>